<evidence type="ECO:0000256" key="7">
    <source>
        <dbReference type="ARBA" id="ARBA00022960"/>
    </source>
</evidence>
<evidence type="ECO:0000256" key="8">
    <source>
        <dbReference type="ARBA" id="ARBA00022984"/>
    </source>
</evidence>
<keyword evidence="3 10" id="KW-0963">Cytoplasm</keyword>
<dbReference type="GO" id="GO:0009252">
    <property type="term" value="P:peptidoglycan biosynthetic process"/>
    <property type="evidence" value="ECO:0007669"/>
    <property type="project" value="UniProtKB-UniRule"/>
</dbReference>
<organism evidence="15 16">
    <name type="scientific">Ruminococcus difficilis</name>
    <dbReference type="NCBI Taxonomy" id="2763069"/>
    <lineage>
        <taxon>Bacteria</taxon>
        <taxon>Bacillati</taxon>
        <taxon>Bacillota</taxon>
        <taxon>Clostridia</taxon>
        <taxon>Eubacteriales</taxon>
        <taxon>Oscillospiraceae</taxon>
        <taxon>Ruminococcus</taxon>
    </lineage>
</organism>
<dbReference type="PROSITE" id="PS50975">
    <property type="entry name" value="ATP_GRASP"/>
    <property type="match status" value="1"/>
</dbReference>
<feature type="active site" evidence="11">
    <location>
        <position position="13"/>
    </location>
</feature>
<keyword evidence="16" id="KW-1185">Reference proteome</keyword>
<evidence type="ECO:0000256" key="2">
    <source>
        <dbReference type="ARBA" id="ARBA00010871"/>
    </source>
</evidence>
<evidence type="ECO:0000256" key="3">
    <source>
        <dbReference type="ARBA" id="ARBA00022490"/>
    </source>
</evidence>
<comment type="similarity">
    <text evidence="2 10">Belongs to the D-alanine--D-alanine ligase family.</text>
</comment>
<evidence type="ECO:0000256" key="13">
    <source>
        <dbReference type="PROSITE-ProRule" id="PRU00409"/>
    </source>
</evidence>
<feature type="domain" description="ATP-grasp" evidence="14">
    <location>
        <begin position="146"/>
        <end position="339"/>
    </location>
</feature>
<keyword evidence="6 13" id="KW-0067">ATP-binding</keyword>
<dbReference type="PANTHER" id="PTHR23132:SF23">
    <property type="entry name" value="D-ALANINE--D-ALANINE LIGASE B"/>
    <property type="match status" value="1"/>
</dbReference>
<dbReference type="RefSeq" id="WP_201427679.1">
    <property type="nucleotide sequence ID" value="NZ_JAEQMG010000092.1"/>
</dbReference>
<comment type="pathway">
    <text evidence="10">Cell wall biogenesis; peptidoglycan biosynthesis.</text>
</comment>
<evidence type="ECO:0000256" key="4">
    <source>
        <dbReference type="ARBA" id="ARBA00022598"/>
    </source>
</evidence>
<keyword evidence="12" id="KW-0464">Manganese</keyword>
<name>A0A935C1U5_9FIRM</name>
<dbReference type="NCBIfam" id="TIGR01205">
    <property type="entry name" value="D_ala_D_alaTIGR"/>
    <property type="match status" value="1"/>
</dbReference>
<dbReference type="EC" id="6.3.2.4" evidence="10"/>
<evidence type="ECO:0000256" key="10">
    <source>
        <dbReference type="HAMAP-Rule" id="MF_00047"/>
    </source>
</evidence>
<dbReference type="GO" id="GO:0046872">
    <property type="term" value="F:metal ion binding"/>
    <property type="evidence" value="ECO:0007669"/>
    <property type="project" value="UniProtKB-KW"/>
</dbReference>
<comment type="catalytic activity">
    <reaction evidence="10">
        <text>2 D-alanine + ATP = D-alanyl-D-alanine + ADP + phosphate + H(+)</text>
        <dbReference type="Rhea" id="RHEA:11224"/>
        <dbReference type="ChEBI" id="CHEBI:15378"/>
        <dbReference type="ChEBI" id="CHEBI:30616"/>
        <dbReference type="ChEBI" id="CHEBI:43474"/>
        <dbReference type="ChEBI" id="CHEBI:57416"/>
        <dbReference type="ChEBI" id="CHEBI:57822"/>
        <dbReference type="ChEBI" id="CHEBI:456216"/>
        <dbReference type="EC" id="6.3.2.4"/>
    </reaction>
</comment>
<feature type="active site" evidence="11">
    <location>
        <position position="317"/>
    </location>
</feature>
<dbReference type="GO" id="GO:0008716">
    <property type="term" value="F:D-alanine-D-alanine ligase activity"/>
    <property type="evidence" value="ECO:0007669"/>
    <property type="project" value="UniProtKB-UniRule"/>
</dbReference>
<dbReference type="GO" id="GO:0005524">
    <property type="term" value="F:ATP binding"/>
    <property type="evidence" value="ECO:0007669"/>
    <property type="project" value="UniProtKB-UniRule"/>
</dbReference>
<reference evidence="15" key="1">
    <citation type="submission" date="2021-01" db="EMBL/GenBank/DDBJ databases">
        <title>Genome public.</title>
        <authorList>
            <person name="Liu C."/>
            <person name="Sun Q."/>
        </authorList>
    </citation>
    <scope>NUCLEOTIDE SEQUENCE</scope>
    <source>
        <strain evidence="15">M6</strain>
    </source>
</reference>
<dbReference type="Proteomes" id="UP000633365">
    <property type="component" value="Unassembled WGS sequence"/>
</dbReference>
<dbReference type="Gene3D" id="3.40.50.20">
    <property type="match status" value="1"/>
</dbReference>
<sequence>MRIVVLAGGTSTERDVSISSGILVAAALREKGHEVVLLDVFKGYECDICDVYALFKQNYSFTDSVKVGDTISDIDEIIEERRDKSNRYLGENVIDICSYADITFLALHGGAGENGQIQATLDLLGLKYTGSPYLGSALAMNKGITKSVLIQKHILTPQGEIYKSAKDAMAWDIFPCVVKPCSGGSSVGITIAQNADEYKESVAEAFSYGEDEIVVEEYVKGREFSVGLLGGKALPPIEIIPNEGFYDYKTKYQAGAARDVCPADITPDEDKTLRDAAVATYNALHLESYARVDFILTEDGRAYCLEANTLPGMTPTSLLPQEAKVEGISYADLCEQIIEISMKKYEK</sequence>
<keyword evidence="4 10" id="KW-0436">Ligase</keyword>
<dbReference type="GO" id="GO:0005737">
    <property type="term" value="C:cytoplasm"/>
    <property type="evidence" value="ECO:0007669"/>
    <property type="project" value="UniProtKB-SubCell"/>
</dbReference>
<dbReference type="AlphaFoldDB" id="A0A935C1U5"/>
<proteinExistence type="inferred from homology"/>
<comment type="function">
    <text evidence="10">Cell wall formation.</text>
</comment>
<dbReference type="Pfam" id="PF07478">
    <property type="entry name" value="Dala_Dala_lig_C"/>
    <property type="match status" value="1"/>
</dbReference>
<dbReference type="PIRSF" id="PIRSF039102">
    <property type="entry name" value="Ddl/VanB"/>
    <property type="match status" value="1"/>
</dbReference>
<keyword evidence="7 10" id="KW-0133">Cell shape</keyword>
<dbReference type="HAMAP" id="MF_00047">
    <property type="entry name" value="Dala_Dala_lig"/>
    <property type="match status" value="1"/>
</dbReference>
<dbReference type="InterPro" id="IPR000291">
    <property type="entry name" value="D-Ala_lig_Van_CS"/>
</dbReference>
<dbReference type="EMBL" id="JAEQMG010000092">
    <property type="protein sequence ID" value="MBK6088861.1"/>
    <property type="molecule type" value="Genomic_DNA"/>
</dbReference>
<dbReference type="SUPFAM" id="SSF52440">
    <property type="entry name" value="PreATP-grasp domain"/>
    <property type="match status" value="1"/>
</dbReference>
<dbReference type="InterPro" id="IPR011761">
    <property type="entry name" value="ATP-grasp"/>
</dbReference>
<evidence type="ECO:0000259" key="14">
    <source>
        <dbReference type="PROSITE" id="PS50975"/>
    </source>
</evidence>
<dbReference type="InterPro" id="IPR011095">
    <property type="entry name" value="Dala_Dala_lig_C"/>
</dbReference>
<dbReference type="NCBIfam" id="NF002378">
    <property type="entry name" value="PRK01372.1"/>
    <property type="match status" value="1"/>
</dbReference>
<evidence type="ECO:0000256" key="1">
    <source>
        <dbReference type="ARBA" id="ARBA00004496"/>
    </source>
</evidence>
<accession>A0A935C1U5</accession>
<evidence type="ECO:0000256" key="5">
    <source>
        <dbReference type="ARBA" id="ARBA00022741"/>
    </source>
</evidence>
<evidence type="ECO:0000256" key="12">
    <source>
        <dbReference type="PIRSR" id="PIRSR039102-3"/>
    </source>
</evidence>
<keyword evidence="12" id="KW-0479">Metal-binding</keyword>
<feature type="binding site" evidence="12">
    <location>
        <position position="293"/>
    </location>
    <ligand>
        <name>Mg(2+)</name>
        <dbReference type="ChEBI" id="CHEBI:18420"/>
        <label>1</label>
    </ligand>
</feature>
<dbReference type="Gene3D" id="3.30.1490.20">
    <property type="entry name" value="ATP-grasp fold, A domain"/>
    <property type="match status" value="1"/>
</dbReference>
<dbReference type="SMART" id="SM01209">
    <property type="entry name" value="GARS_A"/>
    <property type="match status" value="1"/>
</dbReference>
<keyword evidence="9 10" id="KW-0961">Cell wall biogenesis/degradation</keyword>
<feature type="binding site" evidence="12">
    <location>
        <position position="306"/>
    </location>
    <ligand>
        <name>Mg(2+)</name>
        <dbReference type="ChEBI" id="CHEBI:18420"/>
        <label>1</label>
    </ligand>
</feature>
<feature type="binding site" evidence="12">
    <location>
        <position position="308"/>
    </location>
    <ligand>
        <name>Mg(2+)</name>
        <dbReference type="ChEBI" id="CHEBI:18420"/>
        <label>2</label>
    </ligand>
</feature>
<evidence type="ECO:0000256" key="9">
    <source>
        <dbReference type="ARBA" id="ARBA00023316"/>
    </source>
</evidence>
<dbReference type="InterPro" id="IPR016185">
    <property type="entry name" value="PreATP-grasp_dom_sf"/>
</dbReference>
<dbReference type="Gene3D" id="3.30.470.20">
    <property type="entry name" value="ATP-grasp fold, B domain"/>
    <property type="match status" value="1"/>
</dbReference>
<dbReference type="SUPFAM" id="SSF56059">
    <property type="entry name" value="Glutathione synthetase ATP-binding domain-like"/>
    <property type="match status" value="1"/>
</dbReference>
<evidence type="ECO:0000313" key="15">
    <source>
        <dbReference type="EMBL" id="MBK6088861.1"/>
    </source>
</evidence>
<feature type="binding site" evidence="12">
    <location>
        <position position="306"/>
    </location>
    <ligand>
        <name>Mg(2+)</name>
        <dbReference type="ChEBI" id="CHEBI:18420"/>
        <label>2</label>
    </ligand>
</feature>
<keyword evidence="8 10" id="KW-0573">Peptidoglycan synthesis</keyword>
<dbReference type="InterPro" id="IPR013815">
    <property type="entry name" value="ATP_grasp_subdomain_1"/>
</dbReference>
<dbReference type="GO" id="GO:0071555">
    <property type="term" value="P:cell wall organization"/>
    <property type="evidence" value="ECO:0007669"/>
    <property type="project" value="UniProtKB-KW"/>
</dbReference>
<evidence type="ECO:0000313" key="16">
    <source>
        <dbReference type="Proteomes" id="UP000633365"/>
    </source>
</evidence>
<dbReference type="GO" id="GO:0008360">
    <property type="term" value="P:regulation of cell shape"/>
    <property type="evidence" value="ECO:0007669"/>
    <property type="project" value="UniProtKB-KW"/>
</dbReference>
<keyword evidence="12" id="KW-0460">Magnesium</keyword>
<evidence type="ECO:0000256" key="6">
    <source>
        <dbReference type="ARBA" id="ARBA00022840"/>
    </source>
</evidence>
<feature type="active site" evidence="11">
    <location>
        <position position="185"/>
    </location>
</feature>
<dbReference type="InterPro" id="IPR011127">
    <property type="entry name" value="Dala_Dala_lig_N"/>
</dbReference>
<dbReference type="PROSITE" id="PS00844">
    <property type="entry name" value="DALA_DALA_LIGASE_2"/>
    <property type="match status" value="1"/>
</dbReference>
<comment type="subcellular location">
    <subcellularLocation>
        <location evidence="1 10">Cytoplasm</location>
    </subcellularLocation>
</comment>
<dbReference type="PROSITE" id="PS00843">
    <property type="entry name" value="DALA_DALA_LIGASE_1"/>
    <property type="match status" value="1"/>
</dbReference>
<dbReference type="Pfam" id="PF01820">
    <property type="entry name" value="Dala_Dala_lig_N"/>
    <property type="match status" value="1"/>
</dbReference>
<keyword evidence="5 13" id="KW-0547">Nucleotide-binding</keyword>
<evidence type="ECO:0000256" key="11">
    <source>
        <dbReference type="PIRSR" id="PIRSR039102-1"/>
    </source>
</evidence>
<comment type="cofactor">
    <cofactor evidence="12">
        <name>Mg(2+)</name>
        <dbReference type="ChEBI" id="CHEBI:18420"/>
    </cofactor>
    <cofactor evidence="12">
        <name>Mn(2+)</name>
        <dbReference type="ChEBI" id="CHEBI:29035"/>
    </cofactor>
    <text evidence="12">Binds 2 magnesium or manganese ions per subunit.</text>
</comment>
<gene>
    <name evidence="10" type="primary">ddl</name>
    <name evidence="15" type="ORF">JKK62_09405</name>
</gene>
<dbReference type="InterPro" id="IPR005905">
    <property type="entry name" value="D_ala_D_ala"/>
</dbReference>
<comment type="caution">
    <text evidence="15">The sequence shown here is derived from an EMBL/GenBank/DDBJ whole genome shotgun (WGS) entry which is preliminary data.</text>
</comment>
<dbReference type="PANTHER" id="PTHR23132">
    <property type="entry name" value="D-ALANINE--D-ALANINE LIGASE"/>
    <property type="match status" value="1"/>
</dbReference>
<protein>
    <recommendedName>
        <fullName evidence="10">D-alanine--D-alanine ligase</fullName>
        <ecNumber evidence="10">6.3.2.4</ecNumber>
    </recommendedName>
    <alternativeName>
        <fullName evidence="10">D-Ala-D-Ala ligase</fullName>
    </alternativeName>
    <alternativeName>
        <fullName evidence="10">D-alanylalanine synthetase</fullName>
    </alternativeName>
</protein>